<dbReference type="InterPro" id="IPR011989">
    <property type="entry name" value="ARM-like"/>
</dbReference>
<dbReference type="AlphaFoldDB" id="A0A367K2S0"/>
<proteinExistence type="predicted"/>
<sequence length="69" mass="7997">MAQAYDLDKQPSPQEAEYLVKRLSSGFSLSEYTNQPLTPMDDKSLKITTFSLQRYLKEKDFATEFLERG</sequence>
<reference evidence="1 2" key="1">
    <citation type="journal article" date="2018" name="G3 (Bethesda)">
        <title>Phylogenetic and Phylogenomic Definition of Rhizopus Species.</title>
        <authorList>
            <person name="Gryganskyi A.P."/>
            <person name="Golan J."/>
            <person name="Dolatabadi S."/>
            <person name="Mondo S."/>
            <person name="Robb S."/>
            <person name="Idnurm A."/>
            <person name="Muszewska A."/>
            <person name="Steczkiewicz K."/>
            <person name="Masonjones S."/>
            <person name="Liao H.L."/>
            <person name="Gajdeczka M.T."/>
            <person name="Anike F."/>
            <person name="Vuek A."/>
            <person name="Anishchenko I.M."/>
            <person name="Voigt K."/>
            <person name="de Hoog G.S."/>
            <person name="Smith M.E."/>
            <person name="Heitman J."/>
            <person name="Vilgalys R."/>
            <person name="Stajich J.E."/>
        </authorList>
    </citation>
    <scope>NUCLEOTIDE SEQUENCE [LARGE SCALE GENOMIC DNA]</scope>
    <source>
        <strain evidence="1 2">CBS 357.93</strain>
    </source>
</reference>
<protein>
    <submittedName>
        <fullName evidence="1">Uncharacterized protein</fullName>
    </submittedName>
</protein>
<organism evidence="1 2">
    <name type="scientific">Rhizopus azygosporus</name>
    <name type="common">Rhizopus microsporus var. azygosporus</name>
    <dbReference type="NCBI Taxonomy" id="86630"/>
    <lineage>
        <taxon>Eukaryota</taxon>
        <taxon>Fungi</taxon>
        <taxon>Fungi incertae sedis</taxon>
        <taxon>Mucoromycota</taxon>
        <taxon>Mucoromycotina</taxon>
        <taxon>Mucoromycetes</taxon>
        <taxon>Mucorales</taxon>
        <taxon>Mucorineae</taxon>
        <taxon>Rhizopodaceae</taxon>
        <taxon>Rhizopus</taxon>
    </lineage>
</organism>
<gene>
    <name evidence="1" type="ORF">CU097_014881</name>
</gene>
<accession>A0A367K2S0</accession>
<dbReference type="STRING" id="86630.A0A367K2S0"/>
<keyword evidence="2" id="KW-1185">Reference proteome</keyword>
<comment type="caution">
    <text evidence="1">The sequence shown here is derived from an EMBL/GenBank/DDBJ whole genome shotgun (WGS) entry which is preliminary data.</text>
</comment>
<evidence type="ECO:0000313" key="1">
    <source>
        <dbReference type="EMBL" id="RCH96504.1"/>
    </source>
</evidence>
<dbReference type="Proteomes" id="UP000252139">
    <property type="component" value="Unassembled WGS sequence"/>
</dbReference>
<evidence type="ECO:0000313" key="2">
    <source>
        <dbReference type="Proteomes" id="UP000252139"/>
    </source>
</evidence>
<dbReference type="Gene3D" id="1.25.10.10">
    <property type="entry name" value="Leucine-rich Repeat Variant"/>
    <property type="match status" value="1"/>
</dbReference>
<dbReference type="EMBL" id="PJQL01000362">
    <property type="protein sequence ID" value="RCH96504.1"/>
    <property type="molecule type" value="Genomic_DNA"/>
</dbReference>
<dbReference type="OrthoDB" id="28413at2759"/>
<feature type="non-terminal residue" evidence="1">
    <location>
        <position position="69"/>
    </location>
</feature>
<name>A0A367K2S0_RHIAZ</name>